<keyword evidence="8" id="KW-1185">Reference proteome</keyword>
<evidence type="ECO:0000313" key="2">
    <source>
        <dbReference type="EMBL" id="KAG2825201.1"/>
    </source>
</evidence>
<protein>
    <recommendedName>
        <fullName evidence="9">CCHC-type domain-containing protein</fullName>
    </recommendedName>
</protein>
<evidence type="ECO:0000313" key="7">
    <source>
        <dbReference type="EMBL" id="RAW40448.1"/>
    </source>
</evidence>
<evidence type="ECO:0000313" key="8">
    <source>
        <dbReference type="Proteomes" id="UP000251314"/>
    </source>
</evidence>
<reference evidence="2" key="2">
    <citation type="submission" date="2018-10" db="EMBL/GenBank/DDBJ databases">
        <title>Effector identification in a new, highly contiguous assembly of the strawberry crown rot pathogen Phytophthora cactorum.</title>
        <authorList>
            <person name="Armitage A.D."/>
            <person name="Nellist C.F."/>
            <person name="Bates H."/>
            <person name="Vickerstaff R.J."/>
            <person name="Harrison R.J."/>
        </authorList>
    </citation>
    <scope>NUCLEOTIDE SEQUENCE</scope>
    <source>
        <strain evidence="2">15-7</strain>
        <strain evidence="3">4032</strain>
        <strain evidence="4">4040</strain>
        <strain evidence="5">P415</strain>
        <strain evidence="6">P421</strain>
    </source>
</reference>
<dbReference type="EMBL" id="MJFZ01000047">
    <property type="protein sequence ID" value="RAW40448.1"/>
    <property type="molecule type" value="Genomic_DNA"/>
</dbReference>
<dbReference type="EMBL" id="RCMI01001632">
    <property type="protein sequence ID" value="KAG2882834.1"/>
    <property type="molecule type" value="Genomic_DNA"/>
</dbReference>
<dbReference type="Proteomes" id="UP000774804">
    <property type="component" value="Unassembled WGS sequence"/>
</dbReference>
<dbReference type="Proteomes" id="UP000251314">
    <property type="component" value="Unassembled WGS sequence"/>
</dbReference>
<feature type="compositionally biased region" description="Basic and acidic residues" evidence="1">
    <location>
        <begin position="151"/>
        <end position="160"/>
    </location>
</feature>
<feature type="compositionally biased region" description="Acidic residues" evidence="1">
    <location>
        <begin position="175"/>
        <end position="184"/>
    </location>
</feature>
<feature type="region of interest" description="Disordered" evidence="1">
    <location>
        <begin position="148"/>
        <end position="184"/>
    </location>
</feature>
<reference evidence="7 8" key="1">
    <citation type="submission" date="2018-01" db="EMBL/GenBank/DDBJ databases">
        <title>Draft genome of the strawberry crown rot pathogen Phytophthora cactorum.</title>
        <authorList>
            <person name="Armitage A.D."/>
            <person name="Lysoe E."/>
            <person name="Nellist C.F."/>
            <person name="Harrison R.J."/>
            <person name="Brurberg M.B."/>
        </authorList>
    </citation>
    <scope>NUCLEOTIDE SEQUENCE [LARGE SCALE GENOMIC DNA]</scope>
    <source>
        <strain evidence="7 8">10300</strain>
    </source>
</reference>
<dbReference type="Proteomes" id="UP000760860">
    <property type="component" value="Unassembled WGS sequence"/>
</dbReference>
<dbReference type="Proteomes" id="UP000735874">
    <property type="component" value="Unassembled WGS sequence"/>
</dbReference>
<dbReference type="EMBL" id="RCMK01001613">
    <property type="protein sequence ID" value="KAG2891120.1"/>
    <property type="molecule type" value="Genomic_DNA"/>
</dbReference>
<dbReference type="EMBL" id="RCMV01001712">
    <property type="protein sequence ID" value="KAG3207541.1"/>
    <property type="molecule type" value="Genomic_DNA"/>
</dbReference>
<dbReference type="GO" id="GO:0008270">
    <property type="term" value="F:zinc ion binding"/>
    <property type="evidence" value="ECO:0007669"/>
    <property type="project" value="InterPro"/>
</dbReference>
<evidence type="ECO:0000313" key="6">
    <source>
        <dbReference type="EMBL" id="KAG3207541.1"/>
    </source>
</evidence>
<dbReference type="VEuPathDB" id="FungiDB:PC110_g3346"/>
<dbReference type="EMBL" id="RCMG01001524">
    <property type="protein sequence ID" value="KAG2825201.1"/>
    <property type="molecule type" value="Genomic_DNA"/>
</dbReference>
<evidence type="ECO:0008006" key="9">
    <source>
        <dbReference type="Google" id="ProtNLM"/>
    </source>
</evidence>
<name>A0A329SX75_9STRA</name>
<dbReference type="GO" id="GO:0003676">
    <property type="term" value="F:nucleic acid binding"/>
    <property type="evidence" value="ECO:0007669"/>
    <property type="project" value="InterPro"/>
</dbReference>
<evidence type="ECO:0000256" key="1">
    <source>
        <dbReference type="SAM" id="MobiDB-lite"/>
    </source>
</evidence>
<feature type="compositionally biased region" description="Polar residues" evidence="1">
    <location>
        <begin position="161"/>
        <end position="174"/>
    </location>
</feature>
<dbReference type="SUPFAM" id="SSF57756">
    <property type="entry name" value="Retrovirus zinc finger-like domains"/>
    <property type="match status" value="1"/>
</dbReference>
<organism evidence="7 8">
    <name type="scientific">Phytophthora cactorum</name>
    <dbReference type="NCBI Taxonomy" id="29920"/>
    <lineage>
        <taxon>Eukaryota</taxon>
        <taxon>Sar</taxon>
        <taxon>Stramenopiles</taxon>
        <taxon>Oomycota</taxon>
        <taxon>Peronosporomycetes</taxon>
        <taxon>Peronosporales</taxon>
        <taxon>Peronosporaceae</taxon>
        <taxon>Phytophthora</taxon>
    </lineage>
</organism>
<dbReference type="InterPro" id="IPR036875">
    <property type="entry name" value="Znf_CCHC_sf"/>
</dbReference>
<dbReference type="OrthoDB" id="126576at2759"/>
<comment type="caution">
    <text evidence="7">The sequence shown here is derived from an EMBL/GenBank/DDBJ whole genome shotgun (WGS) entry which is preliminary data.</text>
</comment>
<evidence type="ECO:0000313" key="4">
    <source>
        <dbReference type="EMBL" id="KAG2891120.1"/>
    </source>
</evidence>
<dbReference type="AlphaFoldDB" id="A0A329SX75"/>
<dbReference type="Proteomes" id="UP000736787">
    <property type="component" value="Unassembled WGS sequence"/>
</dbReference>
<evidence type="ECO:0000313" key="5">
    <source>
        <dbReference type="EMBL" id="KAG2961657.1"/>
    </source>
</evidence>
<dbReference type="Proteomes" id="UP000697107">
    <property type="component" value="Unassembled WGS sequence"/>
</dbReference>
<sequence length="184" mass="20011">MKKEDFTVDKVESALRRNFGDKSKKEVGLMDKTHTVAVNNVRVKQNTKGKATVNGGGKSCFYCFEVGHIKFNCPTKLADRDPNRVGGPLFRTDIITAPGIKKVKRANNTAINTIKAVVSDGQQRLNEGGNTLLGACVEDEAMDDIESLDPALHEGFEDNGKSAQTPTAFPQSTEGIEEEVQAEL</sequence>
<dbReference type="Gene3D" id="4.10.60.10">
    <property type="entry name" value="Zinc finger, CCHC-type"/>
    <property type="match status" value="1"/>
</dbReference>
<dbReference type="EMBL" id="RCML01001570">
    <property type="protein sequence ID" value="KAG2961657.1"/>
    <property type="molecule type" value="Genomic_DNA"/>
</dbReference>
<gene>
    <name evidence="7" type="ORF">PC110_g3346</name>
    <name evidence="2" type="ORF">PC113_g21935</name>
    <name evidence="3" type="ORF">PC115_g21837</name>
    <name evidence="4" type="ORF">PC117_g24324</name>
    <name evidence="5" type="ORF">PC118_g21846</name>
    <name evidence="6" type="ORF">PC129_g21417</name>
</gene>
<accession>A0A329SX75</accession>
<proteinExistence type="predicted"/>
<evidence type="ECO:0000313" key="3">
    <source>
        <dbReference type="EMBL" id="KAG2882834.1"/>
    </source>
</evidence>